<dbReference type="Pfam" id="PF08980">
    <property type="entry name" value="DUF1883"/>
    <property type="match status" value="1"/>
</dbReference>
<protein>
    <submittedName>
        <fullName evidence="2">DUF1883 domain-containing protein</fullName>
    </submittedName>
</protein>
<dbReference type="Proteomes" id="UP001550348">
    <property type="component" value="Unassembled WGS sequence"/>
</dbReference>
<dbReference type="EMBL" id="JBEXRX010000390">
    <property type="protein sequence ID" value="MEU0157216.1"/>
    <property type="molecule type" value="Genomic_DNA"/>
</dbReference>
<reference evidence="2 3" key="1">
    <citation type="submission" date="2024-06" db="EMBL/GenBank/DDBJ databases">
        <title>The Natural Products Discovery Center: Release of the First 8490 Sequenced Strains for Exploring Actinobacteria Biosynthetic Diversity.</title>
        <authorList>
            <person name="Kalkreuter E."/>
            <person name="Kautsar S.A."/>
            <person name="Yang D."/>
            <person name="Bader C.D."/>
            <person name="Teijaro C.N."/>
            <person name="Fluegel L."/>
            <person name="Davis C.M."/>
            <person name="Simpson J.R."/>
            <person name="Lauterbach L."/>
            <person name="Steele A.D."/>
            <person name="Gui C."/>
            <person name="Meng S."/>
            <person name="Li G."/>
            <person name="Viehrig K."/>
            <person name="Ye F."/>
            <person name="Su P."/>
            <person name="Kiefer A.F."/>
            <person name="Nichols A."/>
            <person name="Cepeda A.J."/>
            <person name="Yan W."/>
            <person name="Fan B."/>
            <person name="Jiang Y."/>
            <person name="Adhikari A."/>
            <person name="Zheng C.-J."/>
            <person name="Schuster L."/>
            <person name="Cowan T.M."/>
            <person name="Smanski M.J."/>
            <person name="Chevrette M.G."/>
            <person name="De Carvalho L.P.S."/>
            <person name="Shen B."/>
        </authorList>
    </citation>
    <scope>NUCLEOTIDE SEQUENCE [LARGE SCALE GENOMIC DNA]</scope>
    <source>
        <strain evidence="2 3">NPDC006286</strain>
    </source>
</reference>
<sequence length="109" mass="12328">MRVRLTDTPTASINQDRIFGGLGQRPKRGALYWNLGTCAGGAVFEVGLRGSTARVCLMDDDEYQAYLDGDEYEFCGGFYDLTPVVLEVPYDDHWWIVVDSNPRQHQGHR</sequence>
<organism evidence="2 3">
    <name type="scientific">Micromonospora fulviviridis</name>
    <dbReference type="NCBI Taxonomy" id="47860"/>
    <lineage>
        <taxon>Bacteria</taxon>
        <taxon>Bacillati</taxon>
        <taxon>Actinomycetota</taxon>
        <taxon>Actinomycetes</taxon>
        <taxon>Micromonosporales</taxon>
        <taxon>Micromonosporaceae</taxon>
        <taxon>Micromonospora</taxon>
    </lineage>
</organism>
<gene>
    <name evidence="2" type="ORF">ABZ071_36340</name>
</gene>
<feature type="domain" description="DUF1883" evidence="1">
    <location>
        <begin position="43"/>
        <end position="103"/>
    </location>
</feature>
<evidence type="ECO:0000259" key="1">
    <source>
        <dbReference type="Pfam" id="PF08980"/>
    </source>
</evidence>
<evidence type="ECO:0000313" key="3">
    <source>
        <dbReference type="Proteomes" id="UP001550348"/>
    </source>
</evidence>
<dbReference type="SUPFAM" id="SSF141099">
    <property type="entry name" value="Atu1913-like"/>
    <property type="match status" value="1"/>
</dbReference>
<keyword evidence="3" id="KW-1185">Reference proteome</keyword>
<name>A0ABV2VWP0_9ACTN</name>
<dbReference type="Gene3D" id="4.10.1210.10">
    <property type="entry name" value="Atu1913-like"/>
    <property type="match status" value="1"/>
</dbReference>
<proteinExistence type="predicted"/>
<dbReference type="InterPro" id="IPR036488">
    <property type="entry name" value="DUF1883-like_sf"/>
</dbReference>
<comment type="caution">
    <text evidence="2">The sequence shown here is derived from an EMBL/GenBank/DDBJ whole genome shotgun (WGS) entry which is preliminary data.</text>
</comment>
<dbReference type="InterPro" id="IPR015073">
    <property type="entry name" value="DUF1883"/>
</dbReference>
<accession>A0ABV2VWP0</accession>
<evidence type="ECO:0000313" key="2">
    <source>
        <dbReference type="EMBL" id="MEU0157216.1"/>
    </source>
</evidence>